<sequence>MEWESDQGRKYIYGEQPIVRASVVTGGTIYISGSGIEASIVNS</sequence>
<comment type="caution">
    <text evidence="1">The sequence shown here is derived from an EMBL/GenBank/DDBJ whole genome shotgun (WGS) entry which is preliminary data.</text>
</comment>
<protein>
    <submittedName>
        <fullName evidence="1">Uncharacterized protein</fullName>
    </submittedName>
</protein>
<name>X1HSM2_9ZZZZ</name>
<dbReference type="AlphaFoldDB" id="X1HSM2"/>
<proteinExistence type="predicted"/>
<dbReference type="EMBL" id="BARU01027341">
    <property type="protein sequence ID" value="GAH73161.1"/>
    <property type="molecule type" value="Genomic_DNA"/>
</dbReference>
<accession>X1HSM2</accession>
<evidence type="ECO:0000313" key="1">
    <source>
        <dbReference type="EMBL" id="GAH73161.1"/>
    </source>
</evidence>
<organism evidence="1">
    <name type="scientific">marine sediment metagenome</name>
    <dbReference type="NCBI Taxonomy" id="412755"/>
    <lineage>
        <taxon>unclassified sequences</taxon>
        <taxon>metagenomes</taxon>
        <taxon>ecological metagenomes</taxon>
    </lineage>
</organism>
<reference evidence="1" key="1">
    <citation type="journal article" date="2014" name="Front. Microbiol.">
        <title>High frequency of phylogenetically diverse reductive dehalogenase-homologous genes in deep subseafloor sedimentary metagenomes.</title>
        <authorList>
            <person name="Kawai M."/>
            <person name="Futagami T."/>
            <person name="Toyoda A."/>
            <person name="Takaki Y."/>
            <person name="Nishi S."/>
            <person name="Hori S."/>
            <person name="Arai W."/>
            <person name="Tsubouchi T."/>
            <person name="Morono Y."/>
            <person name="Uchiyama I."/>
            <person name="Ito T."/>
            <person name="Fujiyama A."/>
            <person name="Inagaki F."/>
            <person name="Takami H."/>
        </authorList>
    </citation>
    <scope>NUCLEOTIDE SEQUENCE</scope>
    <source>
        <strain evidence="1">Expedition CK06-06</strain>
    </source>
</reference>
<gene>
    <name evidence="1" type="ORF">S03H2_43778</name>
</gene>